<evidence type="ECO:0000256" key="2">
    <source>
        <dbReference type="ARBA" id="ARBA00022552"/>
    </source>
</evidence>
<dbReference type="InterPro" id="IPR057301">
    <property type="entry name" value="Rrp5_OB_4th"/>
</dbReference>
<dbReference type="InterPro" id="IPR008847">
    <property type="entry name" value="Suf"/>
</dbReference>
<keyword evidence="8" id="KW-1185">Reference proteome</keyword>
<name>D8U606_VOLCA</name>
<dbReference type="InterPro" id="IPR011990">
    <property type="entry name" value="TPR-like_helical_dom_sf"/>
</dbReference>
<accession>D8U606</accession>
<dbReference type="SUPFAM" id="SSF50249">
    <property type="entry name" value="Nucleic acid-binding proteins"/>
    <property type="match status" value="8"/>
</dbReference>
<feature type="domain" description="S1 motif" evidence="6">
    <location>
        <begin position="862"/>
        <end position="931"/>
    </location>
</feature>
<dbReference type="eggNOG" id="KOG1070">
    <property type="taxonomic scope" value="Eukaryota"/>
</dbReference>
<dbReference type="CDD" id="cd04461">
    <property type="entry name" value="S1_Rrp5_repeat_hs8_sc7"/>
    <property type="match status" value="1"/>
</dbReference>
<feature type="compositionally biased region" description="Acidic residues" evidence="5">
    <location>
        <begin position="1742"/>
        <end position="1757"/>
    </location>
</feature>
<feature type="compositionally biased region" description="Basic residues" evidence="5">
    <location>
        <begin position="1665"/>
        <end position="1674"/>
    </location>
</feature>
<dbReference type="InParanoid" id="D8U606"/>
<feature type="domain" description="S1 motif" evidence="6">
    <location>
        <begin position="1476"/>
        <end position="1544"/>
    </location>
</feature>
<feature type="region of interest" description="Disordered" evidence="5">
    <location>
        <begin position="1721"/>
        <end position="1816"/>
    </location>
</feature>
<dbReference type="InterPro" id="IPR057300">
    <property type="entry name" value="OB_Rrp5"/>
</dbReference>
<dbReference type="GO" id="GO:0032040">
    <property type="term" value="C:small-subunit processome"/>
    <property type="evidence" value="ECO:0007669"/>
    <property type="project" value="TreeGrafter"/>
</dbReference>
<evidence type="ECO:0000259" key="6">
    <source>
        <dbReference type="PROSITE" id="PS50126"/>
    </source>
</evidence>
<dbReference type="Pfam" id="PF05843">
    <property type="entry name" value="Suf"/>
    <property type="match status" value="1"/>
</dbReference>
<dbReference type="OrthoDB" id="412781at2759"/>
<dbReference type="Proteomes" id="UP000001058">
    <property type="component" value="Unassembled WGS sequence"/>
</dbReference>
<dbReference type="PANTHER" id="PTHR23270:SF10">
    <property type="entry name" value="PROTEIN RRP5 HOMOLOG"/>
    <property type="match status" value="1"/>
</dbReference>
<gene>
    <name evidence="7" type="primary">rrp5</name>
    <name evidence="7" type="ORF">VOLCADRAFT_94877</name>
</gene>
<dbReference type="Pfam" id="PF00575">
    <property type="entry name" value="S1"/>
    <property type="match status" value="1"/>
</dbReference>
<evidence type="ECO:0000313" key="7">
    <source>
        <dbReference type="EMBL" id="EFJ44854.1"/>
    </source>
</evidence>
<feature type="domain" description="S1 motif" evidence="6">
    <location>
        <begin position="544"/>
        <end position="628"/>
    </location>
</feature>
<feature type="domain" description="S1 motif" evidence="6">
    <location>
        <begin position="126"/>
        <end position="160"/>
    </location>
</feature>
<feature type="compositionally biased region" description="Gly residues" evidence="5">
    <location>
        <begin position="964"/>
        <end position="981"/>
    </location>
</feature>
<organism evidence="8">
    <name type="scientific">Volvox carteri f. nagariensis</name>
    <dbReference type="NCBI Taxonomy" id="3068"/>
    <lineage>
        <taxon>Eukaryota</taxon>
        <taxon>Viridiplantae</taxon>
        <taxon>Chlorophyta</taxon>
        <taxon>core chlorophytes</taxon>
        <taxon>Chlorophyceae</taxon>
        <taxon>CS clade</taxon>
        <taxon>Chlamydomonadales</taxon>
        <taxon>Volvocaceae</taxon>
        <taxon>Volvox</taxon>
    </lineage>
</organism>
<dbReference type="SUPFAM" id="SSF48452">
    <property type="entry name" value="TPR-like"/>
    <property type="match status" value="2"/>
</dbReference>
<feature type="domain" description="S1 motif" evidence="6">
    <location>
        <begin position="255"/>
        <end position="322"/>
    </location>
</feature>
<feature type="region of interest" description="Disordered" evidence="5">
    <location>
        <begin position="1432"/>
        <end position="1458"/>
    </location>
</feature>
<dbReference type="CDD" id="cd00164">
    <property type="entry name" value="S1_like"/>
    <property type="match status" value="2"/>
</dbReference>
<dbReference type="FunFam" id="2.40.50.140:FF:000103">
    <property type="entry name" value="protein RRP5 homolog"/>
    <property type="match status" value="1"/>
</dbReference>
<dbReference type="InterPro" id="IPR003107">
    <property type="entry name" value="HAT"/>
</dbReference>
<dbReference type="SMART" id="SM00316">
    <property type="entry name" value="S1"/>
    <property type="match status" value="12"/>
</dbReference>
<dbReference type="Pfam" id="PF24685">
    <property type="entry name" value="OB_RRP5_4th"/>
    <property type="match status" value="1"/>
</dbReference>
<dbReference type="KEGG" id="vcn:VOLCADRAFT_94877"/>
<dbReference type="FunCoup" id="D8U606">
    <property type="interactions" value="1660"/>
</dbReference>
<keyword evidence="3" id="KW-0677">Repeat</keyword>
<feature type="region of interest" description="Disordered" evidence="5">
    <location>
        <begin position="957"/>
        <end position="987"/>
    </location>
</feature>
<evidence type="ECO:0000256" key="3">
    <source>
        <dbReference type="ARBA" id="ARBA00022737"/>
    </source>
</evidence>
<feature type="domain" description="S1 motif" evidence="6">
    <location>
        <begin position="341"/>
        <end position="428"/>
    </location>
</feature>
<feature type="compositionally biased region" description="Gly residues" evidence="5">
    <location>
        <begin position="1653"/>
        <end position="1664"/>
    </location>
</feature>
<feature type="domain" description="S1 motif" evidence="6">
    <location>
        <begin position="648"/>
        <end position="718"/>
    </location>
</feature>
<dbReference type="InterPro" id="IPR012340">
    <property type="entry name" value="NA-bd_OB-fold"/>
</dbReference>
<dbReference type="Gene3D" id="1.25.40.10">
    <property type="entry name" value="Tetratricopeptide repeat domain"/>
    <property type="match status" value="2"/>
</dbReference>
<dbReference type="GO" id="GO:0003723">
    <property type="term" value="F:RNA binding"/>
    <property type="evidence" value="ECO:0007669"/>
    <property type="project" value="TreeGrafter"/>
</dbReference>
<evidence type="ECO:0000313" key="8">
    <source>
        <dbReference type="Proteomes" id="UP000001058"/>
    </source>
</evidence>
<dbReference type="InterPro" id="IPR045209">
    <property type="entry name" value="Rrp5"/>
</dbReference>
<dbReference type="Gene3D" id="2.40.50.140">
    <property type="entry name" value="Nucleic acid-binding proteins"/>
    <property type="match status" value="6"/>
</dbReference>
<dbReference type="GO" id="GO:0006364">
    <property type="term" value="P:rRNA processing"/>
    <property type="evidence" value="ECO:0007669"/>
    <property type="project" value="UniProtKB-KW"/>
</dbReference>
<feature type="compositionally biased region" description="Acidic residues" evidence="5">
    <location>
        <begin position="1679"/>
        <end position="1696"/>
    </location>
</feature>
<keyword evidence="2" id="KW-0698">rRNA processing</keyword>
<dbReference type="GeneID" id="9625998"/>
<evidence type="ECO:0000256" key="1">
    <source>
        <dbReference type="ARBA" id="ARBA00004604"/>
    </source>
</evidence>
<dbReference type="Pfam" id="PF24682">
    <property type="entry name" value="OB_RRP5"/>
    <property type="match status" value="1"/>
</dbReference>
<feature type="domain" description="S1 motif" evidence="6">
    <location>
        <begin position="1567"/>
        <end position="1638"/>
    </location>
</feature>
<feature type="compositionally biased region" description="Low complexity" evidence="5">
    <location>
        <begin position="1445"/>
        <end position="1458"/>
    </location>
</feature>
<feature type="compositionally biased region" description="Low complexity" evidence="5">
    <location>
        <begin position="1851"/>
        <end position="1860"/>
    </location>
</feature>
<comment type="subcellular location">
    <subcellularLocation>
        <location evidence="1">Nucleus</location>
        <location evidence="1">Nucleolus</location>
    </subcellularLocation>
</comment>
<feature type="region of interest" description="Disordered" evidence="5">
    <location>
        <begin position="1844"/>
        <end position="1873"/>
    </location>
</feature>
<reference evidence="7 8" key="1">
    <citation type="journal article" date="2010" name="Science">
        <title>Genomic analysis of organismal complexity in the multicellular green alga Volvox carteri.</title>
        <authorList>
            <person name="Prochnik S.E."/>
            <person name="Umen J."/>
            <person name="Nedelcu A.M."/>
            <person name="Hallmann A."/>
            <person name="Miller S.M."/>
            <person name="Nishii I."/>
            <person name="Ferris P."/>
            <person name="Kuo A."/>
            <person name="Mitros T."/>
            <person name="Fritz-Laylin L.K."/>
            <person name="Hellsten U."/>
            <person name="Chapman J."/>
            <person name="Simakov O."/>
            <person name="Rensing S.A."/>
            <person name="Terry A."/>
            <person name="Pangilinan J."/>
            <person name="Kapitonov V."/>
            <person name="Jurka J."/>
            <person name="Salamov A."/>
            <person name="Shapiro H."/>
            <person name="Schmutz J."/>
            <person name="Grimwood J."/>
            <person name="Lindquist E."/>
            <person name="Lucas S."/>
            <person name="Grigoriev I.V."/>
            <person name="Schmitt R."/>
            <person name="Kirk D."/>
            <person name="Rokhsar D.S."/>
        </authorList>
    </citation>
    <scope>NUCLEOTIDE SEQUENCE [LARGE SCALE GENOMIC DNA]</scope>
    <source>
        <strain evidence="8">f. Nagariensis / Eve</strain>
    </source>
</reference>
<feature type="compositionally biased region" description="Basic and acidic residues" evidence="5">
    <location>
        <begin position="59"/>
        <end position="81"/>
    </location>
</feature>
<protein>
    <submittedName>
        <fullName evidence="7">rRNA processing protein Rrp5/programmed cell death protein 11</fullName>
    </submittedName>
</protein>
<feature type="domain" description="S1 motif" evidence="6">
    <location>
        <begin position="1000"/>
        <end position="1066"/>
    </location>
</feature>
<feature type="region of interest" description="Disordered" evidence="5">
    <location>
        <begin position="1"/>
        <end position="95"/>
    </location>
</feature>
<dbReference type="PROSITE" id="PS50126">
    <property type="entry name" value="S1"/>
    <property type="match status" value="11"/>
</dbReference>
<feature type="compositionally biased region" description="Low complexity" evidence="5">
    <location>
        <begin position="1727"/>
        <end position="1741"/>
    </location>
</feature>
<proteinExistence type="predicted"/>
<dbReference type="SMART" id="SM00386">
    <property type="entry name" value="HAT"/>
    <property type="match status" value="4"/>
</dbReference>
<keyword evidence="4" id="KW-0539">Nucleus</keyword>
<feature type="domain" description="S1 motif" evidence="6">
    <location>
        <begin position="1363"/>
        <end position="1430"/>
    </location>
</feature>
<dbReference type="RefSeq" id="XP_002954137.1">
    <property type="nucleotide sequence ID" value="XM_002954091.1"/>
</dbReference>
<evidence type="ECO:0000256" key="4">
    <source>
        <dbReference type="ARBA" id="ARBA00023242"/>
    </source>
</evidence>
<dbReference type="PANTHER" id="PTHR23270">
    <property type="entry name" value="PROGRAMMED CELL DEATH PROTEIN 11 PRE-RRNA PROCESSING PROTEIN RRP5"/>
    <property type="match status" value="1"/>
</dbReference>
<feature type="compositionally biased region" description="Acidic residues" evidence="5">
    <location>
        <begin position="1767"/>
        <end position="1805"/>
    </location>
</feature>
<feature type="domain" description="S1 motif" evidence="6">
    <location>
        <begin position="1264"/>
        <end position="1335"/>
    </location>
</feature>
<dbReference type="EMBL" id="GL378361">
    <property type="protein sequence ID" value="EFJ44854.1"/>
    <property type="molecule type" value="Genomic_DNA"/>
</dbReference>
<feature type="region of interest" description="Disordered" evidence="5">
    <location>
        <begin position="1644"/>
        <end position="1696"/>
    </location>
</feature>
<sequence length="2192" mass="228388">MAGQQSQKKRRSAGGAVPHEQEAPQAKRPNQRLEEPTRNPFAVKEEDFPRGGADTLTALERRELTEAARREVEQELADGKQPKSKKARLSKQEDEEDTFFRKHAAAVEGKLAKHVDLLRVKDLHAGTRVWGMVLEVTPRGLVVSLAHGLRGYVAPNQASDVLALMLKAQKTAAAAAAGDRGDVARKKGAALLEAAGGVVPPLTDLFVVGQFVRGVVMEAPTGEDTGGGRSAKHVALSLLLRDVQGGLGSEAVAEGLALGAVVRSVEDHGYTLSFGIKGTSGFLRKKDHEAQFGEGVALQVGGLIDVVVRNAADKRNVLVSCAPGDVAAAVTREAEGMSGLGAVLPGALLNVKVRKVLSNGLLVSFLTFFHGTVDLYHLPAASAAAAAAATGGAAGSKDWRKLYPEGTKLRARLLYADLVRKRAGLSLLPHLAAQTLPSPVPVLGSVFPEAEVVRLDAAGGPGLLLRMEGLPEGPVAGYCHVSNALEEKKVAKEAVAAMAEKYKVGTKLPARVIGYRLLDGMASVTVRPSQVNAAVLSFTDLTPGMLVAGTVISVPDRDGDGPLLVQIAEGVKGLVPPLHASELTGAAAAAAGKTSGGKRRIKVKVGDRVEARVLDLDLGARKVTLTLRKAFLATKAAPLVSAAQAVPGSRFHGMVTGLHDRLGVFVSFFSGLSGLASHDDLGLEPGQDVKEAFGIGQVVRATILSTAGGRIKLSLASKSAAAEAAAAAASNGISTPDLLGGLQPGDIAEAVVLKVHNGGEGGDAASSATPFYTCRLERPGVSGGGSVPLGVRARLEVPHLSDHPAALEAFRAVVRPGTKLGRVVVLERLEAARCVRVSRKPSLLAAGAAGRLPRRFEEVVEGAVLPGYVASVTPDAVYVRFLGGLTGRAGLPQLSDVFVSEPRLLFAEGQSVRAQVAVCDAARQRFTLMLRPSVTASTDGAFLLDYFKEMQQLQALRAEAEAEPGGGGGGGDGAAGNGAANGGSAAPPADLDPARVFPLGGLAAARVHEVKEYGIVCDMDEHPDVVGLVPSSHAGALGPSPAVGTRVRGRVLDVVGHQGLVELSLKPGMVAAAEDGAAGRAAARQLKPGVAVEAVVEGIRPGEYLILSLPQHSAALAYAAVTDYNTPRPDLVPRTFTVGQRLTATVAATPPDAPLGRIVCHVPLTRIGGGAGGKGAAASGGKKVTLDPGSVVEAVVTGIQPYQLDVSVCGGKTVEAVVLGRLQTGEGHRPGSVWDLSLRPSRLAKAKKGEPPVPSVTLSSLAPGQQLPCFVLEVAEDALWLGAGPAVRGRVAALDASLDPDVLTDLSSTFPPGTVVLARVLAVSRKRNSLDLSLIDPCSGTTRGSVAGGGAAATTAAPLPPEGALVMGRILAANGGGVRVSIGHRRAGSVALTDIYDEWVPDARAGLREGAYVRVRVLGRDGDFAVLSLRPSRGGAVAGSKPSVTAAGSKKQGGSSSSATAAAAPELISADSLKVGATVTGYVKRCDAKGLFLALDRFRDGHIKLVNLSDGFIEDPAAAFPAGMQLEARVLRVGEGGRIELTLRSATRQTSGSAAPAVQSLSELRPGQLVSGRVRRVERFGVFVEVGGNPGLVGLAHISELADGPVKDINSVFKSKQLVRAVVTKVDVEASRLSLSMKPSTINEAEKAEAEAGGAGDSGGGAGGGKKKGVKRQRGASDIDSEIAEAGADEDDDDDDGEILLSFSCFSYWLRVMGSAGGAMRPPQGLEDGAAAAAAGAAAGSSEDDDDDDDEMGEDGEGGARAMGSDGDVDDVEVSDDDNDDDDDDDDDEEEEEEEEGDGDEEEEQGGAALARSRPGTTIAAGNLDLTAPWGELLLADDPRVAGGAAGAGPGSDLAAAADGEGSKKLSKGQKKRLKEQRELEIRAAELARLSGSAAATGPADFERLVLSSPNSSFVWIKYMALHLGKGDVDAARKVAQRALDTINYREEGEKFNVWVAWLNLENAYGSSPSPEEAVMELLKRALQYTDQKKMYLAALGIFERSGRDDLAEQVVRTLTKKFGGSAKVWARALERSLQKGDGETPIFISYVPPSPVPYANFLRALRVAQSARQLLERALQSLPPRKHIKALVRAALAEFRLGSAERGRGILEGVLRNYPKRLDLWNVYIDQELKTGEQQRIRALFERATHLPLPPKKMKFLFRRYLEYEKEEGDTAAVEHVKRRAMEFVESSLKA</sequence>
<evidence type="ECO:0000256" key="5">
    <source>
        <dbReference type="SAM" id="MobiDB-lite"/>
    </source>
</evidence>
<dbReference type="STRING" id="3068.D8U606"/>
<feature type="compositionally biased region" description="Basic and acidic residues" evidence="5">
    <location>
        <begin position="31"/>
        <end position="49"/>
    </location>
</feature>
<dbReference type="InterPro" id="IPR003029">
    <property type="entry name" value="S1_domain"/>
</dbReference>